<organism evidence="1">
    <name type="scientific">uncultured prokaryote</name>
    <dbReference type="NCBI Taxonomy" id="198431"/>
    <lineage>
        <taxon>unclassified sequences</taxon>
        <taxon>environmental samples</taxon>
    </lineage>
</organism>
<keyword evidence="1" id="KW-0614">Plasmid</keyword>
<proteinExistence type="predicted"/>
<dbReference type="EMBL" id="LN853617">
    <property type="protein sequence ID" value="CRY96285.1"/>
    <property type="molecule type" value="Genomic_DNA"/>
</dbReference>
<accession>A0A0H5Q4F8</accession>
<evidence type="ECO:0000313" key="1">
    <source>
        <dbReference type="EMBL" id="CRY96285.1"/>
    </source>
</evidence>
<reference evidence="1" key="2">
    <citation type="submission" date="2015-07" db="EMBL/GenBank/DDBJ databases">
        <title>Plasmids, circular viruses and viroids from rat gut.</title>
        <authorList>
            <person name="Jorgensen T.J."/>
            <person name="Hansen M.A."/>
            <person name="Xu Z."/>
            <person name="Tabak M.A."/>
            <person name="Sorensen S.J."/>
            <person name="Hansen L.H."/>
        </authorList>
    </citation>
    <scope>NUCLEOTIDE SEQUENCE</scope>
    <source>
        <plasmid evidence="1">pRGFK1035</plasmid>
    </source>
</reference>
<protein>
    <submittedName>
        <fullName evidence="1">Uncharacterized protein</fullName>
    </submittedName>
</protein>
<dbReference type="AlphaFoldDB" id="A0A0H5Q4F8"/>
<geneLocation type="plasmid" evidence="1">
    <name>pRGFK1035</name>
</geneLocation>
<reference evidence="1" key="1">
    <citation type="submission" date="2015-06" db="EMBL/GenBank/DDBJ databases">
        <authorList>
            <person name="Joergensen T."/>
        </authorList>
    </citation>
    <scope>NUCLEOTIDE SEQUENCE</scope>
    <source>
        <plasmid evidence="1">pRGFK1035</plasmid>
    </source>
</reference>
<name>A0A0H5Q4F8_9ZZZZ</name>
<sequence length="31" mass="3343">MDGVITFLVSVVASVVAYYVCKWLDGHGKGQ</sequence>